<dbReference type="InterPro" id="IPR018314">
    <property type="entry name" value="RsmB/NOL1/NOP2-like_CS"/>
</dbReference>
<dbReference type="InterPro" id="IPR001678">
    <property type="entry name" value="MeTrfase_RsmB-F_NOP2_dom"/>
</dbReference>
<dbReference type="PANTHER" id="PTHR22807:SF30">
    <property type="entry name" value="28S RRNA (CYTOSINE(4447)-C(5))-METHYLTRANSFERASE-RELATED"/>
    <property type="match status" value="1"/>
</dbReference>
<dbReference type="PROSITE" id="PS51686">
    <property type="entry name" value="SAM_MT_RSMB_NOP"/>
    <property type="match status" value="1"/>
</dbReference>
<evidence type="ECO:0000256" key="6">
    <source>
        <dbReference type="ARBA" id="ARBA00022691"/>
    </source>
</evidence>
<dbReference type="Gene3D" id="3.40.50.150">
    <property type="entry name" value="Vaccinia Virus protein VP39"/>
    <property type="match status" value="1"/>
</dbReference>
<dbReference type="Pfam" id="PF22458">
    <property type="entry name" value="RsmF-B_ferredox"/>
    <property type="match status" value="1"/>
</dbReference>
<dbReference type="GO" id="GO:0005730">
    <property type="term" value="C:nucleolus"/>
    <property type="evidence" value="ECO:0007669"/>
    <property type="project" value="UniProtKB-SubCell"/>
</dbReference>
<dbReference type="AlphaFoldDB" id="A0A9Q0M8A3"/>
<accession>A0A9Q0M8A3</accession>
<feature type="compositionally biased region" description="Low complexity" evidence="10">
    <location>
        <begin position="718"/>
        <end position="760"/>
    </location>
</feature>
<feature type="active site" description="Nucleophile" evidence="9">
    <location>
        <position position="568"/>
    </location>
</feature>
<feature type="compositionally biased region" description="Basic residues" evidence="10">
    <location>
        <begin position="705"/>
        <end position="717"/>
    </location>
</feature>
<feature type="region of interest" description="Disordered" evidence="10">
    <location>
        <begin position="777"/>
        <end position="804"/>
    </location>
</feature>
<dbReference type="Pfam" id="PF01189">
    <property type="entry name" value="Methyltr_RsmB-F"/>
    <property type="match status" value="1"/>
</dbReference>
<name>A0A9Q0M8A3_BLOTA</name>
<protein>
    <recommendedName>
        <fullName evidence="11">SAM-dependent MTase RsmB/NOP-type domain-containing protein</fullName>
    </recommendedName>
</protein>
<evidence type="ECO:0000256" key="4">
    <source>
        <dbReference type="ARBA" id="ARBA00022603"/>
    </source>
</evidence>
<dbReference type="PRINTS" id="PR02008">
    <property type="entry name" value="RCMTFAMILY"/>
</dbReference>
<feature type="domain" description="SAM-dependent MTase RsmB/NOP-type" evidence="11">
    <location>
        <begin position="351"/>
        <end position="638"/>
    </location>
</feature>
<dbReference type="SUPFAM" id="SSF53335">
    <property type="entry name" value="S-adenosyl-L-methionine-dependent methyltransferases"/>
    <property type="match status" value="1"/>
</dbReference>
<comment type="subcellular location">
    <subcellularLocation>
        <location evidence="1">Nucleus</location>
        <location evidence="1">Nucleolus</location>
    </subcellularLocation>
</comment>
<evidence type="ECO:0000313" key="13">
    <source>
        <dbReference type="Proteomes" id="UP001142055"/>
    </source>
</evidence>
<dbReference type="PANTHER" id="PTHR22807">
    <property type="entry name" value="NOP2 YEAST -RELATED NOL1/NOP2/FMU SUN DOMAIN-CONTAINING"/>
    <property type="match status" value="1"/>
</dbReference>
<dbReference type="GO" id="GO:0000470">
    <property type="term" value="P:maturation of LSU-rRNA"/>
    <property type="evidence" value="ECO:0007669"/>
    <property type="project" value="TreeGrafter"/>
</dbReference>
<comment type="similarity">
    <text evidence="2 9">Belongs to the class I-like SAM-binding methyltransferase superfamily. RsmB/NOP family.</text>
</comment>
<dbReference type="FunFam" id="3.30.70.1170:FF:000001">
    <property type="entry name" value="Ribosomal RNA methyltransferase Nop2"/>
    <property type="match status" value="1"/>
</dbReference>
<feature type="binding site" evidence="9">
    <location>
        <position position="511"/>
    </location>
    <ligand>
        <name>S-adenosyl-L-methionine</name>
        <dbReference type="ChEBI" id="CHEBI:59789"/>
    </ligand>
</feature>
<evidence type="ECO:0000256" key="3">
    <source>
        <dbReference type="ARBA" id="ARBA00022517"/>
    </source>
</evidence>
<keyword evidence="6 9" id="KW-0949">S-adenosyl-L-methionine</keyword>
<dbReference type="Proteomes" id="UP001142055">
    <property type="component" value="Chromosome 2"/>
</dbReference>
<feature type="binding site" evidence="9">
    <location>
        <position position="494"/>
    </location>
    <ligand>
        <name>S-adenosyl-L-methionine</name>
        <dbReference type="ChEBI" id="CHEBI:59789"/>
    </ligand>
</feature>
<evidence type="ECO:0000256" key="1">
    <source>
        <dbReference type="ARBA" id="ARBA00004604"/>
    </source>
</evidence>
<feature type="region of interest" description="Disordered" evidence="10">
    <location>
        <begin position="143"/>
        <end position="205"/>
    </location>
</feature>
<dbReference type="InterPro" id="IPR023267">
    <property type="entry name" value="RCMT"/>
</dbReference>
<dbReference type="InterPro" id="IPR029063">
    <property type="entry name" value="SAM-dependent_MTases_sf"/>
</dbReference>
<dbReference type="Gene3D" id="3.30.70.1170">
    <property type="entry name" value="Sun protein, domain 3"/>
    <property type="match status" value="1"/>
</dbReference>
<feature type="compositionally biased region" description="Basic residues" evidence="10">
    <location>
        <begin position="783"/>
        <end position="795"/>
    </location>
</feature>
<evidence type="ECO:0000256" key="5">
    <source>
        <dbReference type="ARBA" id="ARBA00022679"/>
    </source>
</evidence>
<evidence type="ECO:0000259" key="11">
    <source>
        <dbReference type="PROSITE" id="PS51686"/>
    </source>
</evidence>
<keyword evidence="8" id="KW-0539">Nucleus</keyword>
<feature type="binding site" evidence="9">
    <location>
        <begin position="443"/>
        <end position="449"/>
    </location>
    <ligand>
        <name>S-adenosyl-L-methionine</name>
        <dbReference type="ChEBI" id="CHEBI:59789"/>
    </ligand>
</feature>
<keyword evidence="7 9" id="KW-0694">RNA-binding</keyword>
<keyword evidence="5 9" id="KW-0808">Transferase</keyword>
<dbReference type="NCBIfam" id="TIGR00446">
    <property type="entry name" value="nop2p"/>
    <property type="match status" value="1"/>
</dbReference>
<evidence type="ECO:0000256" key="2">
    <source>
        <dbReference type="ARBA" id="ARBA00007494"/>
    </source>
</evidence>
<sequence>MGHIVIPRNVISTLSKMNMWVLLKKNPRYWLMVSACVVAAPSCAISTIVQKMTRYDFLAERANVRIMKDDSNFEYLSWGEKHSFQNSPSLLKKRKELLKEPELTESAKKRVKFAKNLVEERTYLQHPNESEFKKFTLNTDSLLFDDDDDDDDDDDEEENIDDFDGLNDEFNIEDDEEEEENDNEEEVNNGDNEQESYDELDDDEEEEIELHLQNKMKKKGKTNGKVHLNGDLNNEDEEDIFNKFNGLKPTSTISNIEDDDDDMDEADDMKVSDSVEIGIDETLPPDISLIKQRISDIFFVLGDFNKRRQADKTRDDYMRVLKEDLCSYYNYNKFLMTKLMHLFPLDELKEFLEASEVQRPLVIRVNTLKTRRRDLAQALINRGVNVDPVGNWSKVGLIVYDSQVPIGATPEYLSGHYMLQGAASLVPVMALAPQENEKILDMCAAPGGKTTHIASIMRNTGVIFANDASKDRCKALTANLHRLGIVNSVVSNYDGRQYPKIMKGFDRILLDAPCSGTGVICKDPGVKTTKDNQSILKCAYVQKQLILSAIDCLDANSKTGGYLVYSTCSVLMEENEWVIDYALRKRNVKLVPINIDFGREGFVSYRELRFHPTMKYCRRLYPHTNNTDGFFVAKLKKFSNAIPEGSKNDEDENDVDENGEPIPIVKVQQPESSNGQREDNEESAGVKSAEEEVTNSDTNKEDKKFNKKKNKNKKNKTKGIANKTIIRSDSSSKMVKVSQMSPAANDMANASANSAAARTAPTKKVLKQRLFRKMKIKQQQQLLKKKKKQQKRTNKVKSTNVTSG</sequence>
<comment type="caution">
    <text evidence="12">The sequence shown here is derived from an EMBL/GenBank/DDBJ whole genome shotgun (WGS) entry which is preliminary data.</text>
</comment>
<dbReference type="InterPro" id="IPR054728">
    <property type="entry name" value="RsmB-like_ferredoxin"/>
</dbReference>
<evidence type="ECO:0000256" key="10">
    <source>
        <dbReference type="SAM" id="MobiDB-lite"/>
    </source>
</evidence>
<feature type="region of interest" description="Disordered" evidence="10">
    <location>
        <begin position="664"/>
        <end position="763"/>
    </location>
</feature>
<dbReference type="GO" id="GO:0009383">
    <property type="term" value="F:rRNA (cytosine-C5-)-methyltransferase activity"/>
    <property type="evidence" value="ECO:0007669"/>
    <property type="project" value="TreeGrafter"/>
</dbReference>
<proteinExistence type="inferred from homology"/>
<gene>
    <name evidence="12" type="ORF">RDWZM_006295</name>
</gene>
<keyword evidence="3" id="KW-0690">Ribosome biogenesis</keyword>
<dbReference type="GO" id="GO:0070475">
    <property type="term" value="P:rRNA base methylation"/>
    <property type="evidence" value="ECO:0007669"/>
    <property type="project" value="TreeGrafter"/>
</dbReference>
<organism evidence="12 13">
    <name type="scientific">Blomia tropicalis</name>
    <name type="common">Mite</name>
    <dbReference type="NCBI Taxonomy" id="40697"/>
    <lineage>
        <taxon>Eukaryota</taxon>
        <taxon>Metazoa</taxon>
        <taxon>Ecdysozoa</taxon>
        <taxon>Arthropoda</taxon>
        <taxon>Chelicerata</taxon>
        <taxon>Arachnida</taxon>
        <taxon>Acari</taxon>
        <taxon>Acariformes</taxon>
        <taxon>Sarcoptiformes</taxon>
        <taxon>Astigmata</taxon>
        <taxon>Glycyphagoidea</taxon>
        <taxon>Echimyopodidae</taxon>
        <taxon>Blomia</taxon>
    </lineage>
</organism>
<dbReference type="GO" id="GO:0003723">
    <property type="term" value="F:RNA binding"/>
    <property type="evidence" value="ECO:0007669"/>
    <property type="project" value="UniProtKB-UniRule"/>
</dbReference>
<evidence type="ECO:0000256" key="7">
    <source>
        <dbReference type="ARBA" id="ARBA00022884"/>
    </source>
</evidence>
<dbReference type="OMA" id="NDMANAS"/>
<reference evidence="12" key="1">
    <citation type="submission" date="2022-12" db="EMBL/GenBank/DDBJ databases">
        <title>Genome assemblies of Blomia tropicalis.</title>
        <authorList>
            <person name="Cui Y."/>
        </authorList>
    </citation>
    <scope>NUCLEOTIDE SEQUENCE</scope>
    <source>
        <tissue evidence="12">Adult mites</tissue>
    </source>
</reference>
<feature type="binding site" evidence="9">
    <location>
        <position position="467"/>
    </location>
    <ligand>
        <name>S-adenosyl-L-methionine</name>
        <dbReference type="ChEBI" id="CHEBI:59789"/>
    </ligand>
</feature>
<dbReference type="InterPro" id="IPR023273">
    <property type="entry name" value="RCMT_NOP2"/>
</dbReference>
<evidence type="ECO:0000256" key="9">
    <source>
        <dbReference type="PROSITE-ProRule" id="PRU01023"/>
    </source>
</evidence>
<dbReference type="CDD" id="cd02440">
    <property type="entry name" value="AdoMet_MTases"/>
    <property type="match status" value="1"/>
</dbReference>
<dbReference type="InterPro" id="IPR011023">
    <property type="entry name" value="Nop2p"/>
</dbReference>
<evidence type="ECO:0000313" key="12">
    <source>
        <dbReference type="EMBL" id="KAJ6220483.1"/>
    </source>
</evidence>
<keyword evidence="4 9" id="KW-0489">Methyltransferase</keyword>
<keyword evidence="13" id="KW-1185">Reference proteome</keyword>
<dbReference type="EMBL" id="JAPWDV010000002">
    <property type="protein sequence ID" value="KAJ6220483.1"/>
    <property type="molecule type" value="Genomic_DNA"/>
</dbReference>
<dbReference type="PROSITE" id="PS01153">
    <property type="entry name" value="NOL1_NOP2_SUN"/>
    <property type="match status" value="1"/>
</dbReference>
<evidence type="ECO:0000256" key="8">
    <source>
        <dbReference type="ARBA" id="ARBA00023242"/>
    </source>
</evidence>
<dbReference type="PRINTS" id="PR02012">
    <property type="entry name" value="RCMTNOP2"/>
</dbReference>
<dbReference type="InterPro" id="IPR049560">
    <property type="entry name" value="MeTrfase_RsmB-F_NOP2_cat"/>
</dbReference>